<proteinExistence type="predicted"/>
<sequence>MKLNTFGATIARVEAERLQQAKDAIAAGWTPDQHPAICCPPDKTQQPKRGGRSRYEVQRLRDQAENRAKWWADAVERTQAKLDNREANRHPFDHGMLNTPVGPRAREANAGQRIWQELETAKERADHFLRLTRKYDMQLESKP</sequence>
<dbReference type="AlphaFoldDB" id="A0A1H5M187"/>
<feature type="region of interest" description="Disordered" evidence="1">
    <location>
        <begin position="31"/>
        <end position="54"/>
    </location>
</feature>
<evidence type="ECO:0000313" key="2">
    <source>
        <dbReference type="EMBL" id="SEE82994.1"/>
    </source>
</evidence>
<accession>A0A1H5M187</accession>
<feature type="region of interest" description="Disordered" evidence="1">
    <location>
        <begin position="82"/>
        <end position="104"/>
    </location>
</feature>
<dbReference type="Proteomes" id="UP000182725">
    <property type="component" value="Unassembled WGS sequence"/>
</dbReference>
<evidence type="ECO:0000313" key="3">
    <source>
        <dbReference type="Proteomes" id="UP000182725"/>
    </source>
</evidence>
<dbReference type="RefSeq" id="WP_074712001.1">
    <property type="nucleotide sequence ID" value="NZ_FNTV01000001.1"/>
</dbReference>
<gene>
    <name evidence="2" type="ORF">SAMN04489740_2703</name>
</gene>
<protein>
    <submittedName>
        <fullName evidence="2">Uncharacterized protein</fullName>
    </submittedName>
</protein>
<reference evidence="2 3" key="1">
    <citation type="submission" date="2016-10" db="EMBL/GenBank/DDBJ databases">
        <authorList>
            <person name="de Groot N.N."/>
        </authorList>
    </citation>
    <scope>NUCLEOTIDE SEQUENCE [LARGE SCALE GENOMIC DNA]</scope>
    <source>
        <strain evidence="2 3">DSM 22274</strain>
    </source>
</reference>
<name>A0A1H5M187_9MICC</name>
<evidence type="ECO:0000256" key="1">
    <source>
        <dbReference type="SAM" id="MobiDB-lite"/>
    </source>
</evidence>
<feature type="compositionally biased region" description="Basic and acidic residues" evidence="1">
    <location>
        <begin position="82"/>
        <end position="93"/>
    </location>
</feature>
<dbReference type="EMBL" id="FNTV01000001">
    <property type="protein sequence ID" value="SEE82994.1"/>
    <property type="molecule type" value="Genomic_DNA"/>
</dbReference>
<organism evidence="2 3">
    <name type="scientific">Arthrobacter alpinus</name>
    <dbReference type="NCBI Taxonomy" id="656366"/>
    <lineage>
        <taxon>Bacteria</taxon>
        <taxon>Bacillati</taxon>
        <taxon>Actinomycetota</taxon>
        <taxon>Actinomycetes</taxon>
        <taxon>Micrococcales</taxon>
        <taxon>Micrococcaceae</taxon>
        <taxon>Arthrobacter</taxon>
    </lineage>
</organism>